<keyword evidence="2" id="KW-1185">Reference proteome</keyword>
<evidence type="ECO:0000313" key="1">
    <source>
        <dbReference type="EnsemblPlants" id="PGSC0003DMT400050975"/>
    </source>
</evidence>
<accession>M1BR48</accession>
<dbReference type="Gramene" id="PGSC0003DMT400050975">
    <property type="protein sequence ID" value="PGSC0003DMT400050975"/>
    <property type="gene ID" value="PGSC0003DMG400019793"/>
</dbReference>
<reference evidence="2" key="1">
    <citation type="journal article" date="2011" name="Nature">
        <title>Genome sequence and analysis of the tuber crop potato.</title>
        <authorList>
            <consortium name="The Potato Genome Sequencing Consortium"/>
        </authorList>
    </citation>
    <scope>NUCLEOTIDE SEQUENCE [LARGE SCALE GENOMIC DNA]</scope>
    <source>
        <strain evidence="2">cv. DM1-3 516 R44</strain>
    </source>
</reference>
<organism evidence="1 2">
    <name type="scientific">Solanum tuberosum</name>
    <name type="common">Potato</name>
    <dbReference type="NCBI Taxonomy" id="4113"/>
    <lineage>
        <taxon>Eukaryota</taxon>
        <taxon>Viridiplantae</taxon>
        <taxon>Streptophyta</taxon>
        <taxon>Embryophyta</taxon>
        <taxon>Tracheophyta</taxon>
        <taxon>Spermatophyta</taxon>
        <taxon>Magnoliopsida</taxon>
        <taxon>eudicotyledons</taxon>
        <taxon>Gunneridae</taxon>
        <taxon>Pentapetalae</taxon>
        <taxon>asterids</taxon>
        <taxon>lamiids</taxon>
        <taxon>Solanales</taxon>
        <taxon>Solanaceae</taxon>
        <taxon>Solanoideae</taxon>
        <taxon>Solaneae</taxon>
        <taxon>Solanum</taxon>
    </lineage>
</organism>
<evidence type="ECO:0000313" key="2">
    <source>
        <dbReference type="Proteomes" id="UP000011115"/>
    </source>
</evidence>
<dbReference type="EnsemblPlants" id="PGSC0003DMT400050975">
    <property type="protein sequence ID" value="PGSC0003DMT400050975"/>
    <property type="gene ID" value="PGSC0003DMG400019793"/>
</dbReference>
<dbReference type="InParanoid" id="M1BR48"/>
<proteinExistence type="predicted"/>
<name>M1BR48_SOLTU</name>
<dbReference type="Proteomes" id="UP000011115">
    <property type="component" value="Unassembled WGS sequence"/>
</dbReference>
<dbReference type="HOGENOM" id="CLU_2363756_0_0_1"/>
<protein>
    <submittedName>
        <fullName evidence="1">Uncharacterized protein</fullName>
    </submittedName>
</protein>
<dbReference type="PaxDb" id="4113-PGSC0003DMT400050975"/>
<sequence>MGEHLEKMKNKAGNTALDTANVVIAKPFRLHSARDCKWGAPYTSPTQPNFSETWIRCAGFIRSPVVSKRICYPTGNDIPDSMELTEQPSEVVLTKY</sequence>
<dbReference type="AlphaFoldDB" id="M1BR48"/>
<reference evidence="1" key="2">
    <citation type="submission" date="2015-06" db="UniProtKB">
        <authorList>
            <consortium name="EnsemblPlants"/>
        </authorList>
    </citation>
    <scope>IDENTIFICATION</scope>
    <source>
        <strain evidence="1">DM1-3 516 R44</strain>
    </source>
</reference>